<dbReference type="InterPro" id="IPR000504">
    <property type="entry name" value="RRM_dom"/>
</dbReference>
<dbReference type="AlphaFoldDB" id="A0A640KNN6"/>
<evidence type="ECO:0000313" key="5">
    <source>
        <dbReference type="Proteomes" id="UP000419144"/>
    </source>
</evidence>
<keyword evidence="5" id="KW-1185">Reference proteome</keyword>
<dbReference type="Proteomes" id="UP000419144">
    <property type="component" value="Unassembled WGS sequence"/>
</dbReference>
<dbReference type="SMART" id="SM00360">
    <property type="entry name" value="RRM"/>
    <property type="match status" value="1"/>
</dbReference>
<feature type="region of interest" description="Disordered" evidence="2">
    <location>
        <begin position="1"/>
        <end position="20"/>
    </location>
</feature>
<dbReference type="SUPFAM" id="SSF54928">
    <property type="entry name" value="RNA-binding domain, RBD"/>
    <property type="match status" value="1"/>
</dbReference>
<proteinExistence type="predicted"/>
<name>A0A640KNN6_LEITA</name>
<evidence type="ECO:0000313" key="4">
    <source>
        <dbReference type="EMBL" id="GET91102.1"/>
    </source>
</evidence>
<protein>
    <recommendedName>
        <fullName evidence="3">RRM domain-containing protein</fullName>
    </recommendedName>
</protein>
<reference evidence="4" key="1">
    <citation type="submission" date="2019-11" db="EMBL/GenBank/DDBJ databases">
        <title>Leishmania tarentolae CDS.</title>
        <authorList>
            <person name="Goto Y."/>
            <person name="Yamagishi J."/>
        </authorList>
    </citation>
    <scope>NUCLEOTIDE SEQUENCE [LARGE SCALE GENOMIC DNA]</scope>
    <source>
        <strain evidence="4">Parrot Tar II</strain>
    </source>
</reference>
<dbReference type="OrthoDB" id="446113at2759"/>
<dbReference type="VEuPathDB" id="TriTrypDB:LtaPh_3109900"/>
<dbReference type="InterPro" id="IPR035979">
    <property type="entry name" value="RBD_domain_sf"/>
</dbReference>
<dbReference type="PROSITE" id="PS50102">
    <property type="entry name" value="RRM"/>
    <property type="match status" value="1"/>
</dbReference>
<feature type="compositionally biased region" description="Basic and acidic residues" evidence="2">
    <location>
        <begin position="1"/>
        <end position="14"/>
    </location>
</feature>
<comment type="caution">
    <text evidence="4">The sequence shown here is derived from an EMBL/GenBank/DDBJ whole genome shotgun (WGS) entry which is preliminary data.</text>
</comment>
<feature type="domain" description="RRM" evidence="3">
    <location>
        <begin position="79"/>
        <end position="160"/>
    </location>
</feature>
<dbReference type="GO" id="GO:0003723">
    <property type="term" value="F:RNA binding"/>
    <property type="evidence" value="ECO:0007669"/>
    <property type="project" value="UniProtKB-UniRule"/>
</dbReference>
<dbReference type="InterPro" id="IPR012677">
    <property type="entry name" value="Nucleotide-bd_a/b_plait_sf"/>
</dbReference>
<evidence type="ECO:0000256" key="1">
    <source>
        <dbReference type="PROSITE-ProRule" id="PRU00176"/>
    </source>
</evidence>
<organism evidence="4 5">
    <name type="scientific">Leishmania tarentolae</name>
    <name type="common">Sauroleishmania tarentolae</name>
    <dbReference type="NCBI Taxonomy" id="5689"/>
    <lineage>
        <taxon>Eukaryota</taxon>
        <taxon>Discoba</taxon>
        <taxon>Euglenozoa</taxon>
        <taxon>Kinetoplastea</taxon>
        <taxon>Metakinetoplastina</taxon>
        <taxon>Trypanosomatida</taxon>
        <taxon>Trypanosomatidae</taxon>
        <taxon>Leishmaniinae</taxon>
        <taxon>Leishmania</taxon>
        <taxon>lizard Leishmania</taxon>
    </lineage>
</organism>
<sequence>MSSVHDEDSERSPDDLGSPTFNAKPVVAAPVADSIGVNAPPAASLLASICNSTHTISNVSAAPSDTSVIRLSRTEALARTVHLRCLPPFLKQKALADVFEDCGEYLRVRICGNATTHQKWVYGFVEFATKDAAMKMMTYCGMELPNGPDKPPLRFKCSPSKQPILDCMAYDADVVKGTPCGFGRGYLAERTLNDVLLLVGGGGSNTNPTTAGGASSSGKGCCGGGVGDRRMRAANNALTALTVQSIRKVAANGCGCGCSGVNCCGCCNCWKGLPESTGSTTFGGGEIPSGGSAKGTTKAVVATVPACGRAGCANGDGVSERETYQGDCCATSAGKLPQLTATFSTFKDLQLPLMLPGGGAPRDIMQQLATAFQGLRDSTATHEHQLDGPSIVQRAEAMVLAALHRAFHVSSDTCIQDILSELTQVLAFLDSNAAVTGGAAQTASGDSAATLPQRVTQLRMLANLVGALLCLLRRRVGDALPHVEAVLVIFAQIPPSTLLLRTRQCGKVGAVQEQHHAEKSKHAQVLGVSHGGRGPGAVEGATAELYAPAVYSLIKRRSLPSPQLSVFVDGDVTGPLLEMLDEDNAYDGIHHIGNHDDPLEENDIESRDDGTALLKHRKRSTSSCIYTRDAFPDSADPTALCLRDELFSRYVLHALVSVGLAMEEVHPGIARSVYTLANGRAMEVFGESSKVLADQLATAPTSNPHLCAALFADAYTTDSEPDITFFPHQFFEGVSVVLQRLRDIRGTEEFWRQLPPNHIVTLFNT</sequence>
<evidence type="ECO:0000259" key="3">
    <source>
        <dbReference type="PROSITE" id="PS50102"/>
    </source>
</evidence>
<evidence type="ECO:0000256" key="2">
    <source>
        <dbReference type="SAM" id="MobiDB-lite"/>
    </source>
</evidence>
<gene>
    <name evidence="4" type="ORF">LtaPh_3109900</name>
</gene>
<keyword evidence="1" id="KW-0694">RNA-binding</keyword>
<dbReference type="Pfam" id="PF00076">
    <property type="entry name" value="RRM_1"/>
    <property type="match status" value="1"/>
</dbReference>
<dbReference type="Gene3D" id="3.30.70.330">
    <property type="match status" value="1"/>
</dbReference>
<dbReference type="EMBL" id="BLBS01000046">
    <property type="protein sequence ID" value="GET91102.1"/>
    <property type="molecule type" value="Genomic_DNA"/>
</dbReference>
<accession>A0A640KNN6</accession>